<evidence type="ECO:0000256" key="6">
    <source>
        <dbReference type="ARBA" id="ARBA00022989"/>
    </source>
</evidence>
<feature type="transmembrane region" description="Helical" evidence="9">
    <location>
        <begin position="51"/>
        <end position="70"/>
    </location>
</feature>
<evidence type="ECO:0000313" key="10">
    <source>
        <dbReference type="EMBL" id="MFC4351166.1"/>
    </source>
</evidence>
<evidence type="ECO:0000256" key="5">
    <source>
        <dbReference type="ARBA" id="ARBA00022692"/>
    </source>
</evidence>
<keyword evidence="10" id="KW-0969">Cilium</keyword>
<dbReference type="NCBIfam" id="NF004671">
    <property type="entry name" value="PRK06010.1"/>
    <property type="match status" value="1"/>
</dbReference>
<keyword evidence="10" id="KW-0282">Flagellum</keyword>
<dbReference type="EMBL" id="JBHSCW010000003">
    <property type="protein sequence ID" value="MFC4351166.1"/>
    <property type="molecule type" value="Genomic_DNA"/>
</dbReference>
<keyword evidence="8 9" id="KW-0975">Bacterial flagellum</keyword>
<evidence type="ECO:0000256" key="1">
    <source>
        <dbReference type="ARBA" id="ARBA00004651"/>
    </source>
</evidence>
<dbReference type="PIRSF" id="PIRSF004669">
    <property type="entry name" value="FliQ"/>
    <property type="match status" value="1"/>
</dbReference>
<feature type="transmembrane region" description="Helical" evidence="9">
    <location>
        <begin position="20"/>
        <end position="39"/>
    </location>
</feature>
<dbReference type="NCBIfam" id="TIGR01402">
    <property type="entry name" value="fliQ"/>
    <property type="match status" value="1"/>
</dbReference>
<evidence type="ECO:0000256" key="3">
    <source>
        <dbReference type="ARBA" id="ARBA00021718"/>
    </source>
</evidence>
<dbReference type="PANTHER" id="PTHR34040:SF2">
    <property type="entry name" value="FLAGELLAR BIOSYNTHETIC PROTEIN FLIQ"/>
    <property type="match status" value="1"/>
</dbReference>
<organism evidence="10 11">
    <name type="scientific">Fodinicurvata halophila</name>
    <dbReference type="NCBI Taxonomy" id="1419723"/>
    <lineage>
        <taxon>Bacteria</taxon>
        <taxon>Pseudomonadati</taxon>
        <taxon>Pseudomonadota</taxon>
        <taxon>Alphaproteobacteria</taxon>
        <taxon>Rhodospirillales</taxon>
        <taxon>Rhodovibrionaceae</taxon>
        <taxon>Fodinicurvata</taxon>
    </lineage>
</organism>
<keyword evidence="5 9" id="KW-0812">Transmembrane</keyword>
<dbReference type="Proteomes" id="UP001595799">
    <property type="component" value="Unassembled WGS sequence"/>
</dbReference>
<dbReference type="RefSeq" id="WP_382421505.1">
    <property type="nucleotide sequence ID" value="NZ_JBHSCW010000003.1"/>
</dbReference>
<keyword evidence="11" id="KW-1185">Reference proteome</keyword>
<comment type="similarity">
    <text evidence="2 9">Belongs to the FliQ/MopD/SpaQ family.</text>
</comment>
<dbReference type="InterPro" id="IPR006305">
    <property type="entry name" value="FliQ"/>
</dbReference>
<dbReference type="InterPro" id="IPR002191">
    <property type="entry name" value="Bac_export_3"/>
</dbReference>
<sequence length="88" mass="9605">MEAVEAIEVTREAVWVMLKVSGPVLIVALAVGLIIALFQALTQMQEMTLSFVPKILAIFLSIILFLPFMLTTLTEFTEGLVDHIVASG</sequence>
<evidence type="ECO:0000256" key="7">
    <source>
        <dbReference type="ARBA" id="ARBA00023136"/>
    </source>
</evidence>
<reference evidence="11" key="1">
    <citation type="journal article" date="2019" name="Int. J. Syst. Evol. Microbiol.">
        <title>The Global Catalogue of Microorganisms (GCM) 10K type strain sequencing project: providing services to taxonomists for standard genome sequencing and annotation.</title>
        <authorList>
            <consortium name="The Broad Institute Genomics Platform"/>
            <consortium name="The Broad Institute Genome Sequencing Center for Infectious Disease"/>
            <person name="Wu L."/>
            <person name="Ma J."/>
        </authorList>
    </citation>
    <scope>NUCLEOTIDE SEQUENCE [LARGE SCALE GENOMIC DNA]</scope>
    <source>
        <strain evidence="11">CECT 8472</strain>
    </source>
</reference>
<evidence type="ECO:0000313" key="11">
    <source>
        <dbReference type="Proteomes" id="UP001595799"/>
    </source>
</evidence>
<evidence type="ECO:0000256" key="9">
    <source>
        <dbReference type="RuleBase" id="RU364090"/>
    </source>
</evidence>
<dbReference type="PANTHER" id="PTHR34040">
    <property type="entry name" value="FLAGELLAR BIOSYNTHETIC PROTEIN FLIQ"/>
    <property type="match status" value="1"/>
</dbReference>
<gene>
    <name evidence="9 10" type="primary">fliQ</name>
    <name evidence="10" type="ORF">ACFOW6_06365</name>
</gene>
<evidence type="ECO:0000256" key="8">
    <source>
        <dbReference type="ARBA" id="ARBA00023143"/>
    </source>
</evidence>
<name>A0ABV8UKL7_9PROT</name>
<comment type="caution">
    <text evidence="10">The sequence shown here is derived from an EMBL/GenBank/DDBJ whole genome shotgun (WGS) entry which is preliminary data.</text>
</comment>
<keyword evidence="10" id="KW-0966">Cell projection</keyword>
<keyword evidence="4 9" id="KW-1003">Cell membrane</keyword>
<comment type="subcellular location">
    <subcellularLocation>
        <location evidence="1 9">Cell membrane</location>
        <topology evidence="1">Multi-pass membrane protein</topology>
    </subcellularLocation>
    <subcellularLocation>
        <location evidence="9">Bacterial flagellum basal body</location>
    </subcellularLocation>
</comment>
<keyword evidence="6 9" id="KW-1133">Transmembrane helix</keyword>
<accession>A0ABV8UKL7</accession>
<keyword evidence="7 9" id="KW-0472">Membrane</keyword>
<evidence type="ECO:0000256" key="4">
    <source>
        <dbReference type="ARBA" id="ARBA00022475"/>
    </source>
</evidence>
<proteinExistence type="inferred from homology"/>
<dbReference type="PRINTS" id="PR00952">
    <property type="entry name" value="TYPE3IMQPROT"/>
</dbReference>
<protein>
    <recommendedName>
        <fullName evidence="3 9">Flagellar biosynthetic protein FliQ</fullName>
    </recommendedName>
</protein>
<evidence type="ECO:0000256" key="2">
    <source>
        <dbReference type="ARBA" id="ARBA00006156"/>
    </source>
</evidence>
<comment type="function">
    <text evidence="9">Role in flagellar biosynthesis.</text>
</comment>
<dbReference type="Pfam" id="PF01313">
    <property type="entry name" value="Bac_export_3"/>
    <property type="match status" value="1"/>
</dbReference>